<dbReference type="PANTHER" id="PTHR37285">
    <property type="entry name" value="SPORE WALL MATURATION PROTEIN DIT1"/>
    <property type="match status" value="1"/>
</dbReference>
<protein>
    <submittedName>
        <fullName evidence="2">PvcA</fullName>
    </submittedName>
</protein>
<accession>A0A223N0B9</accession>
<feature type="region of interest" description="Disordered" evidence="1">
    <location>
        <begin position="560"/>
        <end position="580"/>
    </location>
</feature>
<dbReference type="Proteomes" id="UP000215148">
    <property type="component" value="Chromosome 1"/>
</dbReference>
<evidence type="ECO:0000256" key="1">
    <source>
        <dbReference type="SAM" id="MobiDB-lite"/>
    </source>
</evidence>
<dbReference type="KEGG" id="vqi:CCZ37_11630"/>
<dbReference type="InterPro" id="IPR007817">
    <property type="entry name" value="Isocyanide_synthase_DIT1"/>
</dbReference>
<dbReference type="AlphaFoldDB" id="A0A223N0B9"/>
<sequence length="580" mass="66129">MLDHQQQQCVDNIAFILLDQLLAQTDATFTGYQKLKTQIAQCVIENKVITLLLPAFPCKTNNLDKVLGYKPDLGEYRVLQKFVNAIRDIQSVYSPGVMFYIFSDYHTFSDYINVDLEHHYTYSDELRNMVENMNASDCLKIINFEHFSAFDDLNEYQYFSGLKQRFGDAEYERDFAHLKQHDNAMHHTYLGLKKFMHQDQKYALAPLSYKGRRERLAEMAKGMMVQGRALDNFLNTHLSHAIRLSIHEHPMQGKKYSLFLFDERSFKTPWHTCVLFDACRGEFIIDTQANHKQREGVIIPVMHQGALWCLLRFNIEDANEAQLMREVKATLQTEQFGLTLESHHGCSLTTLPQAQVSQLVKAFSAVCLKGFGPLPQASFWSSWFTGNHALIPEEYVRSSTLAELSWYGIKTPSTSIAGRYSYTDMTPDDWAIYCSSAPLKVNLLDASLAALCLNGQVSGWLKNTLVQYNDTAAYPVIMQGDWGMNLRWSPSLAQHISSSTEIDNINQVANLLTPILECSQVQHVFDLQLGDILLVNNHTVLRYGVLSATELAVRQPYSVNSPWQPHNNQPSSEHLQESPA</sequence>
<dbReference type="RefSeq" id="WP_094500572.1">
    <property type="nucleotide sequence ID" value="NZ_CAWNHI010000001.1"/>
</dbReference>
<proteinExistence type="predicted"/>
<name>A0A223N0B9_9VIBR</name>
<dbReference type="PANTHER" id="PTHR37285:SF5">
    <property type="entry name" value="SPORE WALL MATURATION PROTEIN DIT1"/>
    <property type="match status" value="1"/>
</dbReference>
<dbReference type="EMBL" id="CP022741">
    <property type="protein sequence ID" value="ASU23193.1"/>
    <property type="molecule type" value="Genomic_DNA"/>
</dbReference>
<organism evidence="2 3">
    <name type="scientific">Vibrio qinghaiensis</name>
    <dbReference type="NCBI Taxonomy" id="2025808"/>
    <lineage>
        <taxon>Bacteria</taxon>
        <taxon>Pseudomonadati</taxon>
        <taxon>Pseudomonadota</taxon>
        <taxon>Gammaproteobacteria</taxon>
        <taxon>Vibrionales</taxon>
        <taxon>Vibrionaceae</taxon>
        <taxon>Vibrio</taxon>
    </lineage>
</organism>
<gene>
    <name evidence="2" type="ORF">CCZ37_11630</name>
</gene>
<evidence type="ECO:0000313" key="2">
    <source>
        <dbReference type="EMBL" id="ASU23193.1"/>
    </source>
</evidence>
<keyword evidence="3" id="KW-1185">Reference proteome</keyword>
<evidence type="ECO:0000313" key="3">
    <source>
        <dbReference type="Proteomes" id="UP000215148"/>
    </source>
</evidence>
<reference evidence="2 3" key="1">
    <citation type="submission" date="2017-08" db="EMBL/GenBank/DDBJ databases">
        <title>The Vibrio qinghaiensis sp.-Q67 is a luminous bacteria isolated firstly from Qinghai lake, Qinghai province, China, which has been proved to be very sensitive to detect environmental and food pollutants. Therefore, complete genome analysis of V. qinghaiensis sp.-Q67 highlights the potential application of this strain on detection of hazards in the contaminated environments.</title>
        <authorList>
            <person name="Gong L."/>
        </authorList>
    </citation>
    <scope>NUCLEOTIDE SEQUENCE [LARGE SCALE GENOMIC DNA]</scope>
    <source>
        <strain evidence="2 3">Q67</strain>
    </source>
</reference>
<dbReference type="Pfam" id="PF05141">
    <property type="entry name" value="DIT1_PvcA"/>
    <property type="match status" value="1"/>
</dbReference>